<gene>
    <name evidence="1" type="ORF">HPB48_003546</name>
</gene>
<dbReference type="AlphaFoldDB" id="A0A9J6FC65"/>
<dbReference type="OrthoDB" id="6483117at2759"/>
<accession>A0A9J6FC65</accession>
<evidence type="ECO:0000313" key="2">
    <source>
        <dbReference type="Proteomes" id="UP000821853"/>
    </source>
</evidence>
<evidence type="ECO:0000313" key="1">
    <source>
        <dbReference type="EMBL" id="KAH9360351.1"/>
    </source>
</evidence>
<protein>
    <submittedName>
        <fullName evidence="1">Uncharacterized protein</fullName>
    </submittedName>
</protein>
<dbReference type="EMBL" id="JABSTR010000001">
    <property type="protein sequence ID" value="KAH9360351.1"/>
    <property type="molecule type" value="Genomic_DNA"/>
</dbReference>
<dbReference type="OMA" id="LPACWHW"/>
<sequence>MEALRALEDPDKLVSEEDLIILAMKDTWQMPRRLPAGLRPNLEGHFLSMNQKSMVTNRALLGKNNVATAVFAGCGSFETSRHLCTAAQHVLEGAETLIVVHNKDLVWDLVGWFPTVKTLWLLHNVRLQVDDELRPLPPTRESGLEELLGDTPGAGSTSLHMNLNAIAALLARCPKGPSLGLCGGCSAHRASDDIRGRSPSNATRSQMHLPPVVSVIAVSLWCQLSGLWSGGCSSCLSVDIAILRCTAVLPACWHWQ</sequence>
<comment type="caution">
    <text evidence="1">The sequence shown here is derived from an EMBL/GenBank/DDBJ whole genome shotgun (WGS) entry which is preliminary data.</text>
</comment>
<dbReference type="VEuPathDB" id="VectorBase:HLOH_044316"/>
<organism evidence="1 2">
    <name type="scientific">Haemaphysalis longicornis</name>
    <name type="common">Bush tick</name>
    <dbReference type="NCBI Taxonomy" id="44386"/>
    <lineage>
        <taxon>Eukaryota</taxon>
        <taxon>Metazoa</taxon>
        <taxon>Ecdysozoa</taxon>
        <taxon>Arthropoda</taxon>
        <taxon>Chelicerata</taxon>
        <taxon>Arachnida</taxon>
        <taxon>Acari</taxon>
        <taxon>Parasitiformes</taxon>
        <taxon>Ixodida</taxon>
        <taxon>Ixodoidea</taxon>
        <taxon>Ixodidae</taxon>
        <taxon>Haemaphysalinae</taxon>
        <taxon>Haemaphysalis</taxon>
    </lineage>
</organism>
<proteinExistence type="predicted"/>
<keyword evidence="2" id="KW-1185">Reference proteome</keyword>
<dbReference type="Proteomes" id="UP000821853">
    <property type="component" value="Chromosome 1"/>
</dbReference>
<reference evidence="1 2" key="1">
    <citation type="journal article" date="2020" name="Cell">
        <title>Large-Scale Comparative Analyses of Tick Genomes Elucidate Their Genetic Diversity and Vector Capacities.</title>
        <authorList>
            <consortium name="Tick Genome and Microbiome Consortium (TIGMIC)"/>
            <person name="Jia N."/>
            <person name="Wang J."/>
            <person name="Shi W."/>
            <person name="Du L."/>
            <person name="Sun Y."/>
            <person name="Zhan W."/>
            <person name="Jiang J.F."/>
            <person name="Wang Q."/>
            <person name="Zhang B."/>
            <person name="Ji P."/>
            <person name="Bell-Sakyi L."/>
            <person name="Cui X.M."/>
            <person name="Yuan T.T."/>
            <person name="Jiang B.G."/>
            <person name="Yang W.F."/>
            <person name="Lam T.T."/>
            <person name="Chang Q.C."/>
            <person name="Ding S.J."/>
            <person name="Wang X.J."/>
            <person name="Zhu J.G."/>
            <person name="Ruan X.D."/>
            <person name="Zhao L."/>
            <person name="Wei J.T."/>
            <person name="Ye R.Z."/>
            <person name="Que T.C."/>
            <person name="Du C.H."/>
            <person name="Zhou Y.H."/>
            <person name="Cheng J.X."/>
            <person name="Dai P.F."/>
            <person name="Guo W.B."/>
            <person name="Han X.H."/>
            <person name="Huang E.J."/>
            <person name="Li L.F."/>
            <person name="Wei W."/>
            <person name="Gao Y.C."/>
            <person name="Liu J.Z."/>
            <person name="Shao H.Z."/>
            <person name="Wang X."/>
            <person name="Wang C.C."/>
            <person name="Yang T.C."/>
            <person name="Huo Q.B."/>
            <person name="Li W."/>
            <person name="Chen H.Y."/>
            <person name="Chen S.E."/>
            <person name="Zhou L.G."/>
            <person name="Ni X.B."/>
            <person name="Tian J.H."/>
            <person name="Sheng Y."/>
            <person name="Liu T."/>
            <person name="Pan Y.S."/>
            <person name="Xia L.Y."/>
            <person name="Li J."/>
            <person name="Zhao F."/>
            <person name="Cao W.C."/>
        </authorList>
    </citation>
    <scope>NUCLEOTIDE SEQUENCE [LARGE SCALE GENOMIC DNA]</scope>
    <source>
        <strain evidence="1">HaeL-2018</strain>
    </source>
</reference>
<name>A0A9J6FC65_HAELO</name>